<dbReference type="Proteomes" id="UP000316714">
    <property type="component" value="Unassembled WGS sequence"/>
</dbReference>
<keyword evidence="1" id="KW-0808">Transferase</keyword>
<keyword evidence="2" id="KW-1185">Reference proteome</keyword>
<dbReference type="SUPFAM" id="SSF53335">
    <property type="entry name" value="S-adenosyl-L-methionine-dependent methyltransferases"/>
    <property type="match status" value="1"/>
</dbReference>
<sequence>MWLRNKFVQRMGGGFFEQAGLDAWSKLQIASLSARKPTGEVKLLRKVRRERKCLNSAWECYNVMTLARAMIKLPGAFAEVGCYQGTTAKLICEVKGDKPLLLFDTFEGLPEDCDKDARVHRVGQYACSVEKVSGYLAGYEGVSYHKGLFPDSTDGVPEQQYAFVHFDVDLYEGTLACLEYFYPRMTPGGVMLSHDYGMLKGVEQAFHDFMEDKPEPIIPQATTQVMIIKQAPVAAAGDPAATDPAAQAAPVLR</sequence>
<name>A0A5C5VCU1_9BACT</name>
<dbReference type="PANTHER" id="PTHR40036:SF1">
    <property type="entry name" value="MACROCIN O-METHYLTRANSFERASE"/>
    <property type="match status" value="1"/>
</dbReference>
<organism evidence="1 2">
    <name type="scientific">Posidoniimonas corsicana</name>
    <dbReference type="NCBI Taxonomy" id="1938618"/>
    <lineage>
        <taxon>Bacteria</taxon>
        <taxon>Pseudomonadati</taxon>
        <taxon>Planctomycetota</taxon>
        <taxon>Planctomycetia</taxon>
        <taxon>Pirellulales</taxon>
        <taxon>Lacipirellulaceae</taxon>
        <taxon>Posidoniimonas</taxon>
    </lineage>
</organism>
<dbReference type="RefSeq" id="WP_197531086.1">
    <property type="nucleotide sequence ID" value="NZ_SIHJ01000001.1"/>
</dbReference>
<dbReference type="InterPro" id="IPR008884">
    <property type="entry name" value="TylF_MeTrfase"/>
</dbReference>
<dbReference type="EC" id="2.1.1.101" evidence="1"/>
<gene>
    <name evidence="1" type="primary">tylF</name>
    <name evidence="1" type="ORF">KOR34_05730</name>
</gene>
<evidence type="ECO:0000313" key="2">
    <source>
        <dbReference type="Proteomes" id="UP000316714"/>
    </source>
</evidence>
<dbReference type="Gene3D" id="3.40.50.150">
    <property type="entry name" value="Vaccinia Virus protein VP39"/>
    <property type="match status" value="1"/>
</dbReference>
<proteinExistence type="predicted"/>
<protein>
    <submittedName>
        <fullName evidence="1">Macrocin O-methyltransferase</fullName>
        <ecNumber evidence="1">2.1.1.101</ecNumber>
    </submittedName>
</protein>
<dbReference type="Pfam" id="PF05711">
    <property type="entry name" value="TylF"/>
    <property type="match status" value="1"/>
</dbReference>
<dbReference type="GO" id="GO:0032259">
    <property type="term" value="P:methylation"/>
    <property type="evidence" value="ECO:0007669"/>
    <property type="project" value="UniProtKB-KW"/>
</dbReference>
<dbReference type="AlphaFoldDB" id="A0A5C5VCU1"/>
<dbReference type="InterPro" id="IPR029063">
    <property type="entry name" value="SAM-dependent_MTases_sf"/>
</dbReference>
<dbReference type="GO" id="GO:0030769">
    <property type="term" value="F:macrocin O-methyltransferase activity"/>
    <property type="evidence" value="ECO:0007669"/>
    <property type="project" value="UniProtKB-EC"/>
</dbReference>
<dbReference type="PANTHER" id="PTHR40036">
    <property type="entry name" value="MACROCIN O-METHYLTRANSFERASE"/>
    <property type="match status" value="1"/>
</dbReference>
<keyword evidence="1" id="KW-0489">Methyltransferase</keyword>
<accession>A0A5C5VCU1</accession>
<dbReference type="EMBL" id="SIHJ01000001">
    <property type="protein sequence ID" value="TWT35679.1"/>
    <property type="molecule type" value="Genomic_DNA"/>
</dbReference>
<reference evidence="1 2" key="1">
    <citation type="submission" date="2019-02" db="EMBL/GenBank/DDBJ databases">
        <title>Deep-cultivation of Planctomycetes and their phenomic and genomic characterization uncovers novel biology.</title>
        <authorList>
            <person name="Wiegand S."/>
            <person name="Jogler M."/>
            <person name="Boedeker C."/>
            <person name="Pinto D."/>
            <person name="Vollmers J."/>
            <person name="Rivas-Marin E."/>
            <person name="Kohn T."/>
            <person name="Peeters S.H."/>
            <person name="Heuer A."/>
            <person name="Rast P."/>
            <person name="Oberbeckmann S."/>
            <person name="Bunk B."/>
            <person name="Jeske O."/>
            <person name="Meyerdierks A."/>
            <person name="Storesund J.E."/>
            <person name="Kallscheuer N."/>
            <person name="Luecker S."/>
            <person name="Lage O.M."/>
            <person name="Pohl T."/>
            <person name="Merkel B.J."/>
            <person name="Hornburger P."/>
            <person name="Mueller R.-W."/>
            <person name="Bruemmer F."/>
            <person name="Labrenz M."/>
            <person name="Spormann A.M."/>
            <person name="Op Den Camp H."/>
            <person name="Overmann J."/>
            <person name="Amann R."/>
            <person name="Jetten M.S.M."/>
            <person name="Mascher T."/>
            <person name="Medema M.H."/>
            <person name="Devos D.P."/>
            <person name="Kaster A.-K."/>
            <person name="Ovreas L."/>
            <person name="Rohde M."/>
            <person name="Galperin M.Y."/>
            <person name="Jogler C."/>
        </authorList>
    </citation>
    <scope>NUCLEOTIDE SEQUENCE [LARGE SCALE GENOMIC DNA]</scope>
    <source>
        <strain evidence="1 2">KOR34</strain>
    </source>
</reference>
<comment type="caution">
    <text evidence="1">The sequence shown here is derived from an EMBL/GenBank/DDBJ whole genome shotgun (WGS) entry which is preliminary data.</text>
</comment>
<evidence type="ECO:0000313" key="1">
    <source>
        <dbReference type="EMBL" id="TWT35679.1"/>
    </source>
</evidence>